<evidence type="ECO:0000256" key="2">
    <source>
        <dbReference type="ARBA" id="ARBA00022581"/>
    </source>
</evidence>
<evidence type="ECO:0000256" key="4">
    <source>
        <dbReference type="ARBA" id="ARBA00022844"/>
    </source>
</evidence>
<evidence type="ECO:0000256" key="5">
    <source>
        <dbReference type="ARBA" id="ARBA00023104"/>
    </source>
</evidence>
<keyword evidence="4" id="KW-0946">Virion</keyword>
<dbReference type="EMBL" id="MZ679677">
    <property type="protein sequence ID" value="UJQ85474.1"/>
    <property type="molecule type" value="Genomic_RNA"/>
</dbReference>
<sequence length="386" mass="43193">MSRIRTKVDSVHTGHVFRRVLGNVNADHDEICKNLSVCLDGTSPYPYTTAMPCDIDHFQRDTMIMFGQSNSNPLASNFVKITDMVPDYAAGTAMAHLPLPTMPTAAQDALKVLAFSNPNRGSGADLIQDVMEGYSLLPSSIYKAGKSVFERGADANLWWQFGMKPLIDDLKALLEHQQRLEQRLREFNSLFQKGGLRRRINLGSHSASDGKVRVALQSNYVSWQADREITTTATRWGVVRWTPVGWTMLDISRKEMIGRVRRLLYGGDLSPESLWNKMPWTWLVGWFSTVGLWLKANKNNFPVIAGPVSICTTYQTQFTFSTTSKTSYLQTRGDTISHQTKKRQIVPSGGIPLALMRQPGDDIYREASKSSILGSLAIVRLGNGRF</sequence>
<evidence type="ECO:0000313" key="8">
    <source>
        <dbReference type="EMBL" id="UJQ85474.1"/>
    </source>
</evidence>
<name>A0ABY3SSA3_9VIRU</name>
<evidence type="ECO:0000256" key="7">
    <source>
        <dbReference type="ARBA" id="ARBA00035110"/>
    </source>
</evidence>
<dbReference type="Pfam" id="PF03863">
    <property type="entry name" value="Phage_mat-A"/>
    <property type="match status" value="1"/>
</dbReference>
<keyword evidence="9" id="KW-1185">Reference proteome</keyword>
<reference evidence="8" key="2">
    <citation type="journal article" date="2022" name="Nat. Microbiol.">
        <title>RNA viromes from terrestrial sites across China expand environmental viral diversity.</title>
        <authorList>
            <person name="Chiapello M."/>
            <person name="Rodriguez-Romero J."/>
            <person name="Ayllon M.A."/>
            <person name="Turina M."/>
        </authorList>
    </citation>
    <scope>NUCLEOTIDE SEQUENCE</scope>
    <source>
        <strain evidence="8">270-k141_33497</strain>
    </source>
</reference>
<keyword evidence="6" id="KW-1160">Virus entry into host cell</keyword>
<keyword evidence="3" id="KW-1161">Viral attachment to host cell</keyword>
<dbReference type="Proteomes" id="UP001059481">
    <property type="component" value="Segment"/>
</dbReference>
<organism evidence="8 9">
    <name type="scientific">Leviviridae sp</name>
    <dbReference type="NCBI Taxonomy" id="2027243"/>
    <lineage>
        <taxon>Viruses</taxon>
        <taxon>Riboviria</taxon>
        <taxon>Orthornavirae</taxon>
        <taxon>Lenarviricota</taxon>
        <taxon>Leviviricetes</taxon>
        <taxon>Norzivirales</taxon>
        <taxon>Fiersviridae</taxon>
    </lineage>
</organism>
<evidence type="ECO:0000313" key="9">
    <source>
        <dbReference type="Proteomes" id="UP001059481"/>
    </source>
</evidence>
<protein>
    <submittedName>
        <fullName evidence="8">Maturation protein</fullName>
    </submittedName>
</protein>
<evidence type="ECO:0000256" key="3">
    <source>
        <dbReference type="ARBA" id="ARBA00022804"/>
    </source>
</evidence>
<accession>A0ABY3SSA3</accession>
<comment type="subcellular location">
    <subcellularLocation>
        <location evidence="1">Virion</location>
    </subcellularLocation>
</comment>
<reference evidence="8" key="1">
    <citation type="submission" date="2021-05" db="EMBL/GenBank/DDBJ databases">
        <authorList>
            <person name="Chen Y.-M."/>
            <person name="Zhang Y.-Z."/>
        </authorList>
    </citation>
    <scope>NUCLEOTIDE SEQUENCE</scope>
    <source>
        <strain evidence="8">270-k141_33497</strain>
    </source>
</reference>
<evidence type="ECO:0000256" key="6">
    <source>
        <dbReference type="ARBA" id="ARBA00023296"/>
    </source>
</evidence>
<proteinExistence type="inferred from homology"/>
<keyword evidence="2" id="KW-0945">Host-virus interaction</keyword>
<dbReference type="InterPro" id="IPR005563">
    <property type="entry name" value="A_protein"/>
</dbReference>
<keyword evidence="5" id="KW-1175">Viral attachment to host cell pilus</keyword>
<evidence type="ECO:0000256" key="1">
    <source>
        <dbReference type="ARBA" id="ARBA00004328"/>
    </source>
</evidence>
<comment type="similarity">
    <text evidence="7">Belongs to the Leviviricetes maturation protein family.</text>
</comment>